<accession>A0ABR1GRY7</accession>
<dbReference type="PRINTS" id="PR00111">
    <property type="entry name" value="ABHYDROLASE"/>
</dbReference>
<dbReference type="InterPro" id="IPR000073">
    <property type="entry name" value="AB_hydrolase_1"/>
</dbReference>
<dbReference type="InterPro" id="IPR029058">
    <property type="entry name" value="AB_hydrolase_fold"/>
</dbReference>
<dbReference type="SUPFAM" id="SSF53474">
    <property type="entry name" value="alpha/beta-Hydrolases"/>
    <property type="match status" value="1"/>
</dbReference>
<dbReference type="InterPro" id="IPR050471">
    <property type="entry name" value="AB_hydrolase"/>
</dbReference>
<dbReference type="PANTHER" id="PTHR43433:SF5">
    <property type="entry name" value="AB HYDROLASE-1 DOMAIN-CONTAINING PROTEIN"/>
    <property type="match status" value="1"/>
</dbReference>
<proteinExistence type="predicted"/>
<sequence>MDHWDPAFVNPLAAQRPIVLIDNSGIGRSSGESPETVAAMAQVYIDAIRAIGLSQADLLGFSLGGAVAQMAALNAPTLIRRLVLCGTIPSYGEGVVSTERHFLQDSSDPRATVKLLVNSHGRELRKLDPTVPHFLTSNSANKQAAAFSQFMNPDEAKDGSYNRLDEVQMPVLIMGASDDILMPTDNSILIWKKLRNHAGRLHLFPDSGHGFLFQHAKSAAVLVNAFLDSDVEN</sequence>
<gene>
    <name evidence="2" type="ORF">QQX98_009623</name>
</gene>
<comment type="caution">
    <text evidence="2">The sequence shown here is derived from an EMBL/GenBank/DDBJ whole genome shotgun (WGS) entry which is preliminary data.</text>
</comment>
<feature type="domain" description="AB hydrolase-1" evidence="1">
    <location>
        <begin position="4"/>
        <end position="215"/>
    </location>
</feature>
<keyword evidence="3" id="KW-1185">Reference proteome</keyword>
<evidence type="ECO:0000313" key="3">
    <source>
        <dbReference type="Proteomes" id="UP001498476"/>
    </source>
</evidence>
<dbReference type="PANTHER" id="PTHR43433">
    <property type="entry name" value="HYDROLASE, ALPHA/BETA FOLD FAMILY PROTEIN"/>
    <property type="match status" value="1"/>
</dbReference>
<name>A0ABR1GRY7_9HYPO</name>
<protein>
    <recommendedName>
        <fullName evidence="1">AB hydrolase-1 domain-containing protein</fullName>
    </recommendedName>
</protein>
<organism evidence="2 3">
    <name type="scientific">Neonectria punicea</name>
    <dbReference type="NCBI Taxonomy" id="979145"/>
    <lineage>
        <taxon>Eukaryota</taxon>
        <taxon>Fungi</taxon>
        <taxon>Dikarya</taxon>
        <taxon>Ascomycota</taxon>
        <taxon>Pezizomycotina</taxon>
        <taxon>Sordariomycetes</taxon>
        <taxon>Hypocreomycetidae</taxon>
        <taxon>Hypocreales</taxon>
        <taxon>Nectriaceae</taxon>
        <taxon>Neonectria</taxon>
    </lineage>
</organism>
<evidence type="ECO:0000259" key="1">
    <source>
        <dbReference type="Pfam" id="PF00561"/>
    </source>
</evidence>
<dbReference type="EMBL" id="JAZAVJ010000195">
    <property type="protein sequence ID" value="KAK7408214.1"/>
    <property type="molecule type" value="Genomic_DNA"/>
</dbReference>
<reference evidence="2 3" key="1">
    <citation type="journal article" date="2025" name="Microbiol. Resour. Announc.">
        <title>Draft genome sequences for Neonectria magnoliae and Neonectria punicea, canker pathogens of Liriodendron tulipifera and Acer saccharum in West Virginia.</title>
        <authorList>
            <person name="Petronek H.M."/>
            <person name="Kasson M.T."/>
            <person name="Metheny A.M."/>
            <person name="Stauder C.M."/>
            <person name="Lovett B."/>
            <person name="Lynch S.C."/>
            <person name="Garnas J.R."/>
            <person name="Kasson L.R."/>
            <person name="Stajich J.E."/>
        </authorList>
    </citation>
    <scope>NUCLEOTIDE SEQUENCE [LARGE SCALE GENOMIC DNA]</scope>
    <source>
        <strain evidence="2 3">NRRL 64653</strain>
    </source>
</reference>
<dbReference type="Proteomes" id="UP001498476">
    <property type="component" value="Unassembled WGS sequence"/>
</dbReference>
<dbReference type="Gene3D" id="3.40.50.1820">
    <property type="entry name" value="alpha/beta hydrolase"/>
    <property type="match status" value="1"/>
</dbReference>
<dbReference type="Pfam" id="PF00561">
    <property type="entry name" value="Abhydrolase_1"/>
    <property type="match status" value="1"/>
</dbReference>
<evidence type="ECO:0000313" key="2">
    <source>
        <dbReference type="EMBL" id="KAK7408214.1"/>
    </source>
</evidence>